<organism evidence="8 9">
    <name type="scientific">Hydrogenophaga intermedia</name>
    <dbReference type="NCBI Taxonomy" id="65786"/>
    <lineage>
        <taxon>Bacteria</taxon>
        <taxon>Pseudomonadati</taxon>
        <taxon>Pseudomonadota</taxon>
        <taxon>Betaproteobacteria</taxon>
        <taxon>Burkholderiales</taxon>
        <taxon>Comamonadaceae</taxon>
        <taxon>Hydrogenophaga</taxon>
    </lineage>
</organism>
<comment type="cofactor">
    <cofactor evidence="1">
        <name>FAD</name>
        <dbReference type="ChEBI" id="CHEBI:57692"/>
    </cofactor>
</comment>
<sequence length="558" mass="60882">MSWTYEAPLEHMRFVLEHVLDAPTHWKACEAFADLDLDTADAVLEEAARFASEVLQPLNSTGDLEGCVREADGRVRTPTGFPAAYQAFVAGGWPALPCDPAWGGQGLPLLLDAALREMLDACNHGWNMYPDLLHGAYETIKAHGSDDLKARYLPRLVSGEWLAAMALTEPQAGSDLGQLRTRAEPQADGSLRISGNKIFISGGEHDLTDNIVHLVLCRLPDAPKGTKGLSLALVPKVLPDGSRNALFCDGIEKKMGIKASATCAMRYDGATGWLIGEPHRGLAAMFLMMNSARLHVGLQGLGHQEMATQNARRYAEERVQMGRAIGEHPAVRQLLDRLDVTTQAQRVLAYRAALALDLSEQHSDRAVREREKRFAALLTPIVKAFCTHQGFHGPAAALGVWGGNGYVHEYGIEQTVRDARIAMIYEGTNEIQAIDLAQRKLLADAGATAFELLDALRAELPEQDPLRDFIDESRTHLPSWLNRVAQDGAHLLESADDLLHGLAHTLLAWAVGRMAAMANALPDEAAARQRALATAFIRHAVPQGRLHWQRALAATAPR</sequence>
<dbReference type="SUPFAM" id="SSF56645">
    <property type="entry name" value="Acyl-CoA dehydrogenase NM domain-like"/>
    <property type="match status" value="1"/>
</dbReference>
<reference evidence="9" key="1">
    <citation type="submission" date="2014-11" db="EMBL/GenBank/DDBJ databases">
        <title>Draft genome sequence of Hydrogenophaga intermedia S1.</title>
        <authorList>
            <person name="Gan H.M."/>
            <person name="Chew T.H."/>
            <person name="Stolz A."/>
        </authorList>
    </citation>
    <scope>NUCLEOTIDE SEQUENCE [LARGE SCALE GENOMIC DNA]</scope>
    <source>
        <strain evidence="9">S1</strain>
    </source>
</reference>
<evidence type="ECO:0000313" key="9">
    <source>
        <dbReference type="Proteomes" id="UP000028878"/>
    </source>
</evidence>
<dbReference type="RefSeq" id="WP_009517733.1">
    <property type="nucleotide sequence ID" value="NZ_CCAE010000043.1"/>
</dbReference>
<evidence type="ECO:0000313" key="8">
    <source>
        <dbReference type="EMBL" id="CDN89451.1"/>
    </source>
</evidence>
<dbReference type="Proteomes" id="UP000028878">
    <property type="component" value="Unassembled WGS sequence"/>
</dbReference>
<dbReference type="InterPro" id="IPR009100">
    <property type="entry name" value="AcylCoA_DH/oxidase_NM_dom_sf"/>
</dbReference>
<feature type="domain" description="Acyl-CoA dehydrogenase/oxidase C-terminal" evidence="5">
    <location>
        <begin position="280"/>
        <end position="439"/>
    </location>
</feature>
<evidence type="ECO:0000256" key="4">
    <source>
        <dbReference type="ARBA" id="ARBA00022827"/>
    </source>
</evidence>
<dbReference type="InterPro" id="IPR009075">
    <property type="entry name" value="AcylCo_DH/oxidase_C"/>
</dbReference>
<comment type="similarity">
    <text evidence="2">Belongs to the acyl-CoA dehydrogenase family.</text>
</comment>
<keyword evidence="4" id="KW-0274">FAD</keyword>
<dbReference type="PANTHER" id="PTHR42803:SF1">
    <property type="entry name" value="BROAD-SPECIFICITY LINEAR ACYL-COA DEHYDROGENASE FADE5"/>
    <property type="match status" value="1"/>
</dbReference>
<keyword evidence="9" id="KW-1185">Reference proteome</keyword>
<dbReference type="InterPro" id="IPR006091">
    <property type="entry name" value="Acyl-CoA_Oxase/DH_mid-dom"/>
</dbReference>
<accession>A0A1L1PXU9</accession>
<dbReference type="Gene3D" id="1.10.540.10">
    <property type="entry name" value="Acyl-CoA dehydrogenase/oxidase, N-terminal domain"/>
    <property type="match status" value="1"/>
</dbReference>
<evidence type="ECO:0000259" key="5">
    <source>
        <dbReference type="Pfam" id="PF00441"/>
    </source>
</evidence>
<dbReference type="InterPro" id="IPR046373">
    <property type="entry name" value="Acyl-CoA_Oxase/DH_mid-dom_sf"/>
</dbReference>
<dbReference type="EMBL" id="CCAE010000043">
    <property type="protein sequence ID" value="CDN89451.1"/>
    <property type="molecule type" value="Genomic_DNA"/>
</dbReference>
<dbReference type="Pfam" id="PF02770">
    <property type="entry name" value="Acyl-CoA_dh_M"/>
    <property type="match status" value="1"/>
</dbReference>
<dbReference type="PANTHER" id="PTHR42803">
    <property type="entry name" value="ACYL-COA DEHYDROGENASE"/>
    <property type="match status" value="1"/>
</dbReference>
<dbReference type="GO" id="GO:0050660">
    <property type="term" value="F:flavin adenine dinucleotide binding"/>
    <property type="evidence" value="ECO:0007669"/>
    <property type="project" value="InterPro"/>
</dbReference>
<dbReference type="InterPro" id="IPR013786">
    <property type="entry name" value="AcylCoA_DH/ox_N"/>
</dbReference>
<gene>
    <name evidence="8" type="ORF">BN948_03889</name>
</gene>
<protein>
    <submittedName>
        <fullName evidence="8">Acyl-CoA dehydrogenase domain-containing protein</fullName>
    </submittedName>
</protein>
<dbReference type="SUPFAM" id="SSF47203">
    <property type="entry name" value="Acyl-CoA dehydrogenase C-terminal domain-like"/>
    <property type="match status" value="1"/>
</dbReference>
<dbReference type="Gene3D" id="1.20.140.10">
    <property type="entry name" value="Butyryl-CoA Dehydrogenase, subunit A, domain 3"/>
    <property type="match status" value="1"/>
</dbReference>
<dbReference type="AlphaFoldDB" id="A0A1L1PXU9"/>
<dbReference type="Pfam" id="PF02771">
    <property type="entry name" value="Acyl-CoA_dh_N"/>
    <property type="match status" value="1"/>
</dbReference>
<feature type="domain" description="Acyl-CoA dehydrogenase/oxidase N-terminal" evidence="7">
    <location>
        <begin position="41"/>
        <end position="160"/>
    </location>
</feature>
<evidence type="ECO:0000259" key="7">
    <source>
        <dbReference type="Pfam" id="PF02771"/>
    </source>
</evidence>
<evidence type="ECO:0000256" key="1">
    <source>
        <dbReference type="ARBA" id="ARBA00001974"/>
    </source>
</evidence>
<dbReference type="Gene3D" id="2.40.110.10">
    <property type="entry name" value="Butyryl-CoA Dehydrogenase, subunit A, domain 2"/>
    <property type="match status" value="1"/>
</dbReference>
<evidence type="ECO:0000259" key="6">
    <source>
        <dbReference type="Pfam" id="PF02770"/>
    </source>
</evidence>
<dbReference type="GO" id="GO:0016627">
    <property type="term" value="F:oxidoreductase activity, acting on the CH-CH group of donors"/>
    <property type="evidence" value="ECO:0007669"/>
    <property type="project" value="InterPro"/>
</dbReference>
<proteinExistence type="inferred from homology"/>
<name>A0A1L1PXU9_HYDIT</name>
<dbReference type="Pfam" id="PF00441">
    <property type="entry name" value="Acyl-CoA_dh_1"/>
    <property type="match status" value="1"/>
</dbReference>
<dbReference type="InterPro" id="IPR036250">
    <property type="entry name" value="AcylCo_DH-like_C"/>
</dbReference>
<dbReference type="InterPro" id="IPR037069">
    <property type="entry name" value="AcylCoA_DH/ox_N_sf"/>
</dbReference>
<feature type="domain" description="Acyl-CoA oxidase/dehydrogenase middle" evidence="6">
    <location>
        <begin position="164"/>
        <end position="268"/>
    </location>
</feature>
<dbReference type="InterPro" id="IPR052166">
    <property type="entry name" value="Diverse_Acyl-CoA_DH"/>
</dbReference>
<evidence type="ECO:0000256" key="3">
    <source>
        <dbReference type="ARBA" id="ARBA00022630"/>
    </source>
</evidence>
<keyword evidence="3" id="KW-0285">Flavoprotein</keyword>
<evidence type="ECO:0000256" key="2">
    <source>
        <dbReference type="ARBA" id="ARBA00009347"/>
    </source>
</evidence>